<dbReference type="Pfam" id="PF13245">
    <property type="entry name" value="AAA_19"/>
    <property type="match status" value="1"/>
</dbReference>
<protein>
    <recommendedName>
        <fullName evidence="1">DNA 3'-5' helicase II</fullName>
    </recommendedName>
</protein>
<keyword evidence="2" id="KW-0067">ATP-binding</keyword>
<evidence type="ECO:0000256" key="1">
    <source>
        <dbReference type="ARBA" id="ARBA00034923"/>
    </source>
</evidence>
<keyword evidence="2" id="KW-0547">Nucleotide-binding</keyword>
<dbReference type="GO" id="GO:0003677">
    <property type="term" value="F:DNA binding"/>
    <property type="evidence" value="ECO:0007669"/>
    <property type="project" value="InterPro"/>
</dbReference>
<dbReference type="AlphaFoldDB" id="A0A6S6TJK7"/>
<reference evidence="2" key="1">
    <citation type="submission" date="2020-01" db="EMBL/GenBank/DDBJ databases">
        <authorList>
            <person name="Meier V. D."/>
            <person name="Meier V D."/>
        </authorList>
    </citation>
    <scope>NUCLEOTIDE SEQUENCE</scope>
    <source>
        <strain evidence="2">HLG_WM_MAG_01</strain>
    </source>
</reference>
<dbReference type="GO" id="GO:0000725">
    <property type="term" value="P:recombinational repair"/>
    <property type="evidence" value="ECO:0007669"/>
    <property type="project" value="TreeGrafter"/>
</dbReference>
<keyword evidence="2" id="KW-0347">Helicase</keyword>
<feature type="non-terminal residue" evidence="2">
    <location>
        <position position="1"/>
    </location>
</feature>
<dbReference type="InterPro" id="IPR027417">
    <property type="entry name" value="P-loop_NTPase"/>
</dbReference>
<evidence type="ECO:0000313" key="2">
    <source>
        <dbReference type="EMBL" id="CAA6816618.1"/>
    </source>
</evidence>
<name>A0A6S6TJK7_9BACT</name>
<feature type="non-terminal residue" evidence="2">
    <location>
        <position position="355"/>
    </location>
</feature>
<organism evidence="2">
    <name type="scientific">uncultured Sulfurovum sp</name>
    <dbReference type="NCBI Taxonomy" id="269237"/>
    <lineage>
        <taxon>Bacteria</taxon>
        <taxon>Pseudomonadati</taxon>
        <taxon>Campylobacterota</taxon>
        <taxon>Epsilonproteobacteria</taxon>
        <taxon>Campylobacterales</taxon>
        <taxon>Sulfurovaceae</taxon>
        <taxon>Sulfurovum</taxon>
        <taxon>environmental samples</taxon>
    </lineage>
</organism>
<dbReference type="EMBL" id="CACVAS010000092">
    <property type="protein sequence ID" value="CAA6816618.1"/>
    <property type="molecule type" value="Genomic_DNA"/>
</dbReference>
<gene>
    <name evidence="2" type="ORF">HELGO_WM96874</name>
</gene>
<sequence length="355" mass="40797">GEIDTFFEHYPARVLYKETLSKLELDTLFNNEIEAIPLALIDTIRVAIFPEIKIVHASSNKGKHTFLDEKILGLDIEQERFAKSLPLGHYIITGIPGSGKTVALLSRAIYLAKLHPEWNILIMTYNKSLKSQLNLKLESIKEELDILDISIGNIEVSNFHQKAMELSSLSFSNYKSKSEEFWRDILPNDAIKRAKPKYDAILVDEYQDFYKNWFELILKLLITHEEDGKSYQNLFLAGDRLQSIYNPNEINWKQDIGLDMRGRAKLLKTSYRITKEHITLGLSILAKSYEKEVSDFYEDAKDVRLENMTNDSVALVEGGYGEVVNLFQSLLKSYAYGDILLLAPTWYTINAIKKE</sequence>
<dbReference type="GO" id="GO:0005829">
    <property type="term" value="C:cytosol"/>
    <property type="evidence" value="ECO:0007669"/>
    <property type="project" value="TreeGrafter"/>
</dbReference>
<dbReference type="PANTHER" id="PTHR11070">
    <property type="entry name" value="UVRD / RECB / PCRA DNA HELICASE FAMILY MEMBER"/>
    <property type="match status" value="1"/>
</dbReference>
<dbReference type="Gene3D" id="3.40.50.300">
    <property type="entry name" value="P-loop containing nucleotide triphosphate hydrolases"/>
    <property type="match status" value="1"/>
</dbReference>
<keyword evidence="2" id="KW-0378">Hydrolase</keyword>
<dbReference type="InterPro" id="IPR000212">
    <property type="entry name" value="DNA_helicase_UvrD/REP"/>
</dbReference>
<proteinExistence type="predicted"/>
<dbReference type="SUPFAM" id="SSF52540">
    <property type="entry name" value="P-loop containing nucleoside triphosphate hydrolases"/>
    <property type="match status" value="1"/>
</dbReference>
<accession>A0A6S6TJK7</accession>
<dbReference type="GO" id="GO:0043138">
    <property type="term" value="F:3'-5' DNA helicase activity"/>
    <property type="evidence" value="ECO:0007669"/>
    <property type="project" value="TreeGrafter"/>
</dbReference>
<dbReference type="GO" id="GO:0005524">
    <property type="term" value="F:ATP binding"/>
    <property type="evidence" value="ECO:0007669"/>
    <property type="project" value="InterPro"/>
</dbReference>
<dbReference type="PANTHER" id="PTHR11070:SF2">
    <property type="entry name" value="ATP-DEPENDENT DNA HELICASE SRS2"/>
    <property type="match status" value="1"/>
</dbReference>